<organism evidence="2 3">
    <name type="scientific">Pseudobacillus wudalianchiensis</name>
    <dbReference type="NCBI Taxonomy" id="1743143"/>
    <lineage>
        <taxon>Bacteria</taxon>
        <taxon>Bacillati</taxon>
        <taxon>Bacillota</taxon>
        <taxon>Bacilli</taxon>
        <taxon>Bacillales</taxon>
        <taxon>Bacillaceae</taxon>
        <taxon>Pseudobacillus</taxon>
    </lineage>
</organism>
<keyword evidence="1" id="KW-1133">Transmembrane helix</keyword>
<gene>
    <name evidence="2" type="ORF">A8F95_01620</name>
</gene>
<dbReference type="InterPro" id="IPR023804">
    <property type="entry name" value="DUF3792_TM"/>
</dbReference>
<dbReference type="EMBL" id="MAYT01000001">
    <property type="protein sequence ID" value="OCA92977.1"/>
    <property type="molecule type" value="Genomic_DNA"/>
</dbReference>
<evidence type="ECO:0000313" key="3">
    <source>
        <dbReference type="Proteomes" id="UP000092578"/>
    </source>
</evidence>
<feature type="transmembrane region" description="Helical" evidence="1">
    <location>
        <begin position="107"/>
        <end position="125"/>
    </location>
</feature>
<evidence type="ECO:0000313" key="2">
    <source>
        <dbReference type="EMBL" id="OCA92977.1"/>
    </source>
</evidence>
<evidence type="ECO:0008006" key="4">
    <source>
        <dbReference type="Google" id="ProtNLM"/>
    </source>
</evidence>
<keyword evidence="3" id="KW-1185">Reference proteome</keyword>
<name>A0A1B9BA62_9BACI</name>
<keyword evidence="1" id="KW-0472">Membrane</keyword>
<feature type="transmembrane region" description="Helical" evidence="1">
    <location>
        <begin position="75"/>
        <end position="95"/>
    </location>
</feature>
<dbReference type="NCBIfam" id="TIGR04086">
    <property type="entry name" value="TIGR04086_membr"/>
    <property type="match status" value="1"/>
</dbReference>
<accession>A0A1B9BA62</accession>
<reference evidence="3" key="1">
    <citation type="submission" date="2016-05" db="EMBL/GenBank/DDBJ databases">
        <authorList>
            <person name="Liu B."/>
            <person name="Wang J."/>
            <person name="Zhu Y."/>
            <person name="Liu G."/>
            <person name="Chen Q."/>
            <person name="Chen Z."/>
            <person name="Lan J."/>
            <person name="Che J."/>
            <person name="Ge C."/>
            <person name="Shi H."/>
            <person name="Pan Z."/>
            <person name="Liu X."/>
        </authorList>
    </citation>
    <scope>NUCLEOTIDE SEQUENCE [LARGE SCALE GENOMIC DNA]</scope>
    <source>
        <strain evidence="3">FJAT-27215</strain>
    </source>
</reference>
<keyword evidence="1" id="KW-0812">Transmembrane</keyword>
<proteinExistence type="predicted"/>
<feature type="transmembrane region" description="Helical" evidence="1">
    <location>
        <begin position="50"/>
        <end position="68"/>
    </location>
</feature>
<comment type="caution">
    <text evidence="2">The sequence shown here is derived from an EMBL/GenBank/DDBJ whole genome shotgun (WGS) entry which is preliminary data.</text>
</comment>
<sequence>MESKEDFNVKPFSYGILYGTIVIFVFASLCSLVFSLVLRFSSLTEASLQLSITIASFLVLFIGGFISGKLSGNRGWLSGGATGLLYSLVMLLYQYLGHDSVFHFEQFVYHLCFIITATMGGVLGVNMSSGK</sequence>
<evidence type="ECO:0000256" key="1">
    <source>
        <dbReference type="SAM" id="Phobius"/>
    </source>
</evidence>
<dbReference type="AlphaFoldDB" id="A0A1B9BA62"/>
<dbReference type="Proteomes" id="UP000092578">
    <property type="component" value="Unassembled WGS sequence"/>
</dbReference>
<protein>
    <recommendedName>
        <fullName evidence="4">TIGR04086 family membrane protein</fullName>
    </recommendedName>
</protein>
<feature type="transmembrane region" description="Helical" evidence="1">
    <location>
        <begin position="12"/>
        <end position="38"/>
    </location>
</feature>
<dbReference type="Pfam" id="PF12670">
    <property type="entry name" value="DUF3792"/>
    <property type="match status" value="1"/>
</dbReference>